<sequence>MSAYFAERRETLHLLDSGPGPEFTRGRYRGIGSSRGGGAPGRETWRYRALPAPAGADLDLPAAVRAATGALAEPWPVTYAAEDRLRDLAQRIRRVAAGRDGSPELVVSLRDFDQRVVAGPADRLTDDHRVFQTVNLSATYRGPNGPLTLRRDSATGGAETGDLRPEDIAARLLDELDRAWHEVRGLPLMTLDRGRRTVLLSPGGCALFFHEVCGHPLEGDVVESGTSYLGAARGKAVCPEWVTVVDDPGAPNAVFGYRFDDEGHPATAVPLIEAGTVSGVLHSSASAAQAGEAPNGHGRRMSYLYPAVPRQAHTRILDGPFAADDVRRPPGEAVWVERMRVRHVHQGSGAFSFLGLEGLLLHDGVPVGRLTDVVINGDGLSALRGISAVAGDSRSFVGGGGCGKLDQGPLIVGFEQPTVRIDGLDTYARQGGQELR</sequence>
<evidence type="ECO:0000259" key="2">
    <source>
        <dbReference type="Pfam" id="PF19289"/>
    </source>
</evidence>
<dbReference type="InterPro" id="IPR051463">
    <property type="entry name" value="Peptidase_U62_metallo"/>
</dbReference>
<dbReference type="SUPFAM" id="SSF111283">
    <property type="entry name" value="Putative modulator of DNA gyrase, PmbA/TldD"/>
    <property type="match status" value="1"/>
</dbReference>
<dbReference type="PANTHER" id="PTHR30624">
    <property type="entry name" value="UNCHARACTERIZED PROTEIN TLDD AND PMBA"/>
    <property type="match status" value="1"/>
</dbReference>
<dbReference type="InterPro" id="IPR036059">
    <property type="entry name" value="TldD/PmbA_sf"/>
</dbReference>
<evidence type="ECO:0000256" key="1">
    <source>
        <dbReference type="ARBA" id="ARBA00005836"/>
    </source>
</evidence>
<dbReference type="PANTHER" id="PTHR30624:SF4">
    <property type="entry name" value="METALLOPROTEASE TLDD"/>
    <property type="match status" value="1"/>
</dbReference>
<dbReference type="OrthoDB" id="9803213at2"/>
<dbReference type="EMBL" id="BNEE01000002">
    <property type="protein sequence ID" value="GHI82654.1"/>
    <property type="molecule type" value="Genomic_DNA"/>
</dbReference>
<dbReference type="Pfam" id="PF19289">
    <property type="entry name" value="PmbA_TldD_3rd"/>
    <property type="match status" value="1"/>
</dbReference>
<dbReference type="GO" id="GO:0005829">
    <property type="term" value="C:cytosol"/>
    <property type="evidence" value="ECO:0007669"/>
    <property type="project" value="TreeGrafter"/>
</dbReference>
<name>A0A919LFS5_9ACTN</name>
<dbReference type="AlphaFoldDB" id="A0A919LFS5"/>
<accession>A0A919LFS5</accession>
<dbReference type="RefSeq" id="WP_051902716.1">
    <property type="nucleotide sequence ID" value="NZ_BNEE01000002.1"/>
</dbReference>
<keyword evidence="4" id="KW-1185">Reference proteome</keyword>
<dbReference type="InterPro" id="IPR045569">
    <property type="entry name" value="Metalloprtase-TldD/E_C"/>
</dbReference>
<proteinExistence type="inferred from homology"/>
<evidence type="ECO:0000313" key="3">
    <source>
        <dbReference type="EMBL" id="GHI82654.1"/>
    </source>
</evidence>
<organism evidence="3 4">
    <name type="scientific">Streptomyces xanthophaeus</name>
    <dbReference type="NCBI Taxonomy" id="67385"/>
    <lineage>
        <taxon>Bacteria</taxon>
        <taxon>Bacillati</taxon>
        <taxon>Actinomycetota</taxon>
        <taxon>Actinomycetes</taxon>
        <taxon>Kitasatosporales</taxon>
        <taxon>Streptomycetaceae</taxon>
        <taxon>Streptomyces</taxon>
    </lineage>
</organism>
<feature type="domain" description="Metalloprotease TldD/E C-terminal" evidence="2">
    <location>
        <begin position="194"/>
        <end position="424"/>
    </location>
</feature>
<dbReference type="GO" id="GO:0006508">
    <property type="term" value="P:proteolysis"/>
    <property type="evidence" value="ECO:0007669"/>
    <property type="project" value="InterPro"/>
</dbReference>
<comment type="caution">
    <text evidence="3">The sequence shown here is derived from an EMBL/GenBank/DDBJ whole genome shotgun (WGS) entry which is preliminary data.</text>
</comment>
<protein>
    <recommendedName>
        <fullName evidence="2">Metalloprotease TldD/E C-terminal domain-containing protein</fullName>
    </recommendedName>
</protein>
<reference evidence="3" key="1">
    <citation type="submission" date="2020-09" db="EMBL/GenBank/DDBJ databases">
        <title>Whole genome shotgun sequence of Streptomyces xanthophaeus NBRC 12829.</title>
        <authorList>
            <person name="Komaki H."/>
            <person name="Tamura T."/>
        </authorList>
    </citation>
    <scope>NUCLEOTIDE SEQUENCE</scope>
    <source>
        <strain evidence="3">NBRC 12829</strain>
    </source>
</reference>
<dbReference type="GO" id="GO:0008237">
    <property type="term" value="F:metallopeptidase activity"/>
    <property type="evidence" value="ECO:0007669"/>
    <property type="project" value="InterPro"/>
</dbReference>
<comment type="similarity">
    <text evidence="1">Belongs to the peptidase U62 family.</text>
</comment>
<evidence type="ECO:0000313" key="4">
    <source>
        <dbReference type="Proteomes" id="UP000600026"/>
    </source>
</evidence>
<gene>
    <name evidence="3" type="ORF">Sxan_00180</name>
</gene>
<dbReference type="Proteomes" id="UP000600026">
    <property type="component" value="Unassembled WGS sequence"/>
</dbReference>